<keyword evidence="2" id="KW-1185">Reference proteome</keyword>
<proteinExistence type="predicted"/>
<protein>
    <submittedName>
        <fullName evidence="1">F-box domain-containing protein</fullName>
    </submittedName>
</protein>
<evidence type="ECO:0000313" key="2">
    <source>
        <dbReference type="Proteomes" id="UP001054945"/>
    </source>
</evidence>
<comment type="caution">
    <text evidence="1">The sequence shown here is derived from an EMBL/GenBank/DDBJ whole genome shotgun (WGS) entry which is preliminary data.</text>
</comment>
<organism evidence="1 2">
    <name type="scientific">Caerostris extrusa</name>
    <name type="common">Bark spider</name>
    <name type="synonym">Caerostris bankana</name>
    <dbReference type="NCBI Taxonomy" id="172846"/>
    <lineage>
        <taxon>Eukaryota</taxon>
        <taxon>Metazoa</taxon>
        <taxon>Ecdysozoa</taxon>
        <taxon>Arthropoda</taxon>
        <taxon>Chelicerata</taxon>
        <taxon>Arachnida</taxon>
        <taxon>Araneae</taxon>
        <taxon>Araneomorphae</taxon>
        <taxon>Entelegynae</taxon>
        <taxon>Araneoidea</taxon>
        <taxon>Araneidae</taxon>
        <taxon>Caerostris</taxon>
    </lineage>
</organism>
<accession>A0AAV4PLG8</accession>
<gene>
    <name evidence="1" type="primary">AVEN_134225_1</name>
    <name evidence="1" type="ORF">CEXT_336381</name>
</gene>
<dbReference type="AlphaFoldDB" id="A0AAV4PLG8"/>
<evidence type="ECO:0000313" key="1">
    <source>
        <dbReference type="EMBL" id="GIX97858.1"/>
    </source>
</evidence>
<name>A0AAV4PLG8_CAEEX</name>
<reference evidence="1 2" key="1">
    <citation type="submission" date="2021-06" db="EMBL/GenBank/DDBJ databases">
        <title>Caerostris extrusa draft genome.</title>
        <authorList>
            <person name="Kono N."/>
            <person name="Arakawa K."/>
        </authorList>
    </citation>
    <scope>NUCLEOTIDE SEQUENCE [LARGE SCALE GENOMIC DNA]</scope>
</reference>
<dbReference type="EMBL" id="BPLR01004829">
    <property type="protein sequence ID" value="GIX97858.1"/>
    <property type="molecule type" value="Genomic_DNA"/>
</dbReference>
<dbReference type="Proteomes" id="UP001054945">
    <property type="component" value="Unassembled WGS sequence"/>
</dbReference>
<sequence>MVFMEEGTSEENARNWFLEILRIYSKQSINTKLECHFSNNETWRRVDSPKFRFLVNMIRLAYSRDKDDHPAVLYEQWLYDIGVYKRLESSIDFTVPNLKFTESMVHQLSALGQASERDLQRRKQPYKDPKYYIRRIASSRDSWMSDLFPENPCGSVCPLLMSPFLEATNHETSGLQGLAMCFSVVFERRLQNYYRTSFVSLQRIWEIVKVFTTVFLSEMLNLLPLFEGSHDLKFIVITAVG</sequence>